<comment type="caution">
    <text evidence="1">The sequence shown here is derived from an EMBL/GenBank/DDBJ whole genome shotgun (WGS) entry which is preliminary data.</text>
</comment>
<evidence type="ECO:0000313" key="2">
    <source>
        <dbReference type="Proteomes" id="UP000030111"/>
    </source>
</evidence>
<dbReference type="Proteomes" id="UP000030111">
    <property type="component" value="Unassembled WGS sequence"/>
</dbReference>
<gene>
    <name evidence="1" type="ORF">Q766_14825</name>
</gene>
<proteinExistence type="predicted"/>
<protein>
    <recommendedName>
        <fullName evidence="3">DUF4249 domain-containing protein</fullName>
    </recommendedName>
</protein>
<name>A0A0A2MUL6_9FLAO</name>
<accession>A0A0A2MUL6</accession>
<sequence length="273" mass="30261">MKNIRYILLFLTAMLLTSCEEVVDVDLDTAAPRLVVEASIDWVKGTAGNRQIIKLTTTTGYYSTEIPKVSGATVFITNSSNTVFDFIEQEAGTGEYKCEYFAPVLGETYVLTVINGDQTYTATETMTAVPDITYTTQANDGGFLGEDVEIRYYWNDFPDQSNYYLSRFDAAVIPTPEYDVGSDEFFEGNEMFEFFSDEDLKPGDTISIKLYGISERYHDYMNILLAAAGGGGNPFQSVPTAATGNLINQTNESNYALGYFRVCEVSALQVTVQ</sequence>
<reference evidence="1 2" key="1">
    <citation type="submission" date="2013-09" db="EMBL/GenBank/DDBJ databases">
        <authorList>
            <person name="Zeng Z."/>
            <person name="Chen C."/>
        </authorList>
    </citation>
    <scope>NUCLEOTIDE SEQUENCE [LARGE SCALE GENOMIC DNA]</scope>
    <source>
        <strain evidence="1 2">WB 4.1-42</strain>
    </source>
</reference>
<dbReference type="OrthoDB" id="1430047at2"/>
<dbReference type="RefSeq" id="WP_026989748.1">
    <property type="nucleotide sequence ID" value="NZ_AUGP01000001.1"/>
</dbReference>
<evidence type="ECO:0000313" key="1">
    <source>
        <dbReference type="EMBL" id="KGO91915.1"/>
    </source>
</evidence>
<dbReference type="STRING" id="1121898.GCA_000422725_03648"/>
<dbReference type="Pfam" id="PF14054">
    <property type="entry name" value="DUF4249"/>
    <property type="match status" value="1"/>
</dbReference>
<dbReference type="InterPro" id="IPR025345">
    <property type="entry name" value="DUF4249"/>
</dbReference>
<dbReference type="AlphaFoldDB" id="A0A0A2MUL6"/>
<dbReference type="PROSITE" id="PS51257">
    <property type="entry name" value="PROKAR_LIPOPROTEIN"/>
    <property type="match status" value="1"/>
</dbReference>
<organism evidence="1 2">
    <name type="scientific">Flavobacterium subsaxonicum WB 4.1-42 = DSM 21790</name>
    <dbReference type="NCBI Taxonomy" id="1121898"/>
    <lineage>
        <taxon>Bacteria</taxon>
        <taxon>Pseudomonadati</taxon>
        <taxon>Bacteroidota</taxon>
        <taxon>Flavobacteriia</taxon>
        <taxon>Flavobacteriales</taxon>
        <taxon>Flavobacteriaceae</taxon>
        <taxon>Flavobacterium</taxon>
    </lineage>
</organism>
<dbReference type="EMBL" id="JRLY01000013">
    <property type="protein sequence ID" value="KGO91915.1"/>
    <property type="molecule type" value="Genomic_DNA"/>
</dbReference>
<evidence type="ECO:0008006" key="3">
    <source>
        <dbReference type="Google" id="ProtNLM"/>
    </source>
</evidence>
<dbReference type="eggNOG" id="ENOG502ZCA0">
    <property type="taxonomic scope" value="Bacteria"/>
</dbReference>
<keyword evidence="2" id="KW-1185">Reference proteome</keyword>